<feature type="domain" description="Ppx/GppA phosphatase C-terminal" evidence="7">
    <location>
        <begin position="336"/>
        <end position="506"/>
    </location>
</feature>
<gene>
    <name evidence="8" type="ORF">SAMN05216339_101116</name>
</gene>
<dbReference type="AlphaFoldDB" id="A0A1I7EW37"/>
<evidence type="ECO:0000256" key="3">
    <source>
        <dbReference type="ARBA" id="ARBA00020416"/>
    </source>
</evidence>
<comment type="catalytic activity">
    <reaction evidence="5">
        <text>[phosphate](n) + H2O = [phosphate](n-1) + phosphate + H(+)</text>
        <dbReference type="Rhea" id="RHEA:21528"/>
        <dbReference type="Rhea" id="RHEA-COMP:9859"/>
        <dbReference type="Rhea" id="RHEA-COMP:14279"/>
        <dbReference type="ChEBI" id="CHEBI:15377"/>
        <dbReference type="ChEBI" id="CHEBI:15378"/>
        <dbReference type="ChEBI" id="CHEBI:16838"/>
        <dbReference type="ChEBI" id="CHEBI:43474"/>
        <dbReference type="EC" id="3.6.1.11"/>
    </reaction>
</comment>
<sequence length="533" mass="59246">MYLRMKLNAKSVNKPFKTGSRIMHEYSTLAAVDLGSNSFHLQVARVEEKQLYLLDNLKEMVQLAAGLSEDQTLDEASQNRALACLERFGERLRGLPYHAVRVVGTNSLRVARNAAGFLQKAENALGFPIEIIAGYEEARLIFLGVAHSLPPSNDALLVVDIGGGSTELIIGSQLKSSKLESLPIGCISHSQYFFPDGKITKASLKQAELAARSEIQAATAEFSSSHWQKAYGSSGTARALAHILAMNGYNDSDDAEIITLAGLEKLREFLLKTGDLKKLTIPGLNPSRRIIIAGGFAIMNAVFTELKIERMEIASGALRQGVLYDMLGRFHKEDMREVSVQEFMQRYRVDLQQATRIESLAILFGKQLLANYPDQEKAENALKLLSWAARLHEIGISVAHTGYHKHSAYILDNADMPGFSRMEQSQLGQLVLSHHGSLAKTEDFLSHPINLARSVALRIAAIFYRSRTQVDLPALILSMSGRRCILRIPQTWLERYPLTDTLLNNEIKTWAKIDVDLRIENLTEHHRTRSGAA</sequence>
<accession>A0A1I7EW37</accession>
<dbReference type="Pfam" id="PF21447">
    <property type="entry name" value="Ppx-GppA_III"/>
    <property type="match status" value="1"/>
</dbReference>
<dbReference type="InterPro" id="IPR003695">
    <property type="entry name" value="Ppx_GppA_N"/>
</dbReference>
<dbReference type="InterPro" id="IPR043129">
    <property type="entry name" value="ATPase_NBD"/>
</dbReference>
<dbReference type="CDD" id="cd24053">
    <property type="entry name" value="ASKHA_NBD_EcPPX-GppA-like"/>
    <property type="match status" value="1"/>
</dbReference>
<evidence type="ECO:0000259" key="6">
    <source>
        <dbReference type="Pfam" id="PF02541"/>
    </source>
</evidence>
<evidence type="ECO:0000313" key="8">
    <source>
        <dbReference type="EMBL" id="SFU28124.1"/>
    </source>
</evidence>
<dbReference type="PIRSF" id="PIRSF001267">
    <property type="entry name" value="Pyrophosphatase_GppA_Ppx"/>
    <property type="match status" value="1"/>
</dbReference>
<dbReference type="InterPro" id="IPR048950">
    <property type="entry name" value="Ppx_GppA_C"/>
</dbReference>
<organism evidence="8 9">
    <name type="scientific">Nitrosomonas eutropha</name>
    <dbReference type="NCBI Taxonomy" id="916"/>
    <lineage>
        <taxon>Bacteria</taxon>
        <taxon>Pseudomonadati</taxon>
        <taxon>Pseudomonadota</taxon>
        <taxon>Betaproteobacteria</taxon>
        <taxon>Nitrosomonadales</taxon>
        <taxon>Nitrosomonadaceae</taxon>
        <taxon>Nitrosomonas</taxon>
    </lineage>
</organism>
<proteinExistence type="inferred from homology"/>
<feature type="domain" description="Ppx/GppA phosphatase N-terminal" evidence="6">
    <location>
        <begin position="43"/>
        <end position="329"/>
    </location>
</feature>
<dbReference type="EMBL" id="FPBL01000001">
    <property type="protein sequence ID" value="SFU28124.1"/>
    <property type="molecule type" value="Genomic_DNA"/>
</dbReference>
<dbReference type="SUPFAM" id="SSF109604">
    <property type="entry name" value="HD-domain/PDEase-like"/>
    <property type="match status" value="1"/>
</dbReference>
<dbReference type="InterPro" id="IPR050273">
    <property type="entry name" value="GppA/Ppx_hydrolase"/>
</dbReference>
<evidence type="ECO:0000256" key="5">
    <source>
        <dbReference type="ARBA" id="ARBA00047607"/>
    </source>
</evidence>
<dbReference type="PANTHER" id="PTHR30005">
    <property type="entry name" value="EXOPOLYPHOSPHATASE"/>
    <property type="match status" value="1"/>
</dbReference>
<evidence type="ECO:0000256" key="4">
    <source>
        <dbReference type="ARBA" id="ARBA00022801"/>
    </source>
</evidence>
<dbReference type="FunFam" id="3.30.420.40:FF:000023">
    <property type="entry name" value="Guanosine-5'-triphosphate,3'-diphosphate pyrophosphatase"/>
    <property type="match status" value="1"/>
</dbReference>
<dbReference type="Gene3D" id="1.10.3210.10">
    <property type="entry name" value="Hypothetical protein af1432"/>
    <property type="match status" value="1"/>
</dbReference>
<dbReference type="GO" id="GO:0006793">
    <property type="term" value="P:phosphorus metabolic process"/>
    <property type="evidence" value="ECO:0007669"/>
    <property type="project" value="InterPro"/>
</dbReference>
<evidence type="ECO:0000259" key="7">
    <source>
        <dbReference type="Pfam" id="PF21447"/>
    </source>
</evidence>
<dbReference type="PANTHER" id="PTHR30005:SF0">
    <property type="entry name" value="RETROGRADE REGULATION PROTEIN 2"/>
    <property type="match status" value="1"/>
</dbReference>
<dbReference type="Pfam" id="PF02541">
    <property type="entry name" value="Ppx-GppA"/>
    <property type="match status" value="1"/>
</dbReference>
<evidence type="ECO:0000256" key="1">
    <source>
        <dbReference type="ARBA" id="ARBA00007125"/>
    </source>
</evidence>
<name>A0A1I7EW37_9PROT</name>
<dbReference type="GO" id="GO:0004309">
    <property type="term" value="F:exopolyphosphatase activity"/>
    <property type="evidence" value="ECO:0007669"/>
    <property type="project" value="UniProtKB-EC"/>
</dbReference>
<dbReference type="InterPro" id="IPR030673">
    <property type="entry name" value="PyroPPase_GppA_Ppx"/>
</dbReference>
<dbReference type="Gene3D" id="3.30.420.150">
    <property type="entry name" value="Exopolyphosphatase. Domain 2"/>
    <property type="match status" value="1"/>
</dbReference>
<comment type="similarity">
    <text evidence="1">Belongs to the GppA/Ppx family.</text>
</comment>
<evidence type="ECO:0000256" key="2">
    <source>
        <dbReference type="ARBA" id="ARBA00012451"/>
    </source>
</evidence>
<dbReference type="Gene3D" id="3.30.420.40">
    <property type="match status" value="1"/>
</dbReference>
<dbReference type="InterPro" id="IPR022371">
    <property type="entry name" value="Exopolyphosphatase"/>
</dbReference>
<keyword evidence="4" id="KW-0378">Hydrolase</keyword>
<dbReference type="Proteomes" id="UP000183926">
    <property type="component" value="Unassembled WGS sequence"/>
</dbReference>
<evidence type="ECO:0000313" key="9">
    <source>
        <dbReference type="Proteomes" id="UP000183926"/>
    </source>
</evidence>
<dbReference type="EC" id="3.6.1.11" evidence="2"/>
<protein>
    <recommendedName>
        <fullName evidence="3">Exopolyphosphatase</fullName>
        <ecNumber evidence="2">3.6.1.11</ecNumber>
    </recommendedName>
</protein>
<dbReference type="NCBIfam" id="TIGR03706">
    <property type="entry name" value="exo_poly_only"/>
    <property type="match status" value="1"/>
</dbReference>
<dbReference type="SUPFAM" id="SSF53067">
    <property type="entry name" value="Actin-like ATPase domain"/>
    <property type="match status" value="2"/>
</dbReference>
<reference evidence="8 9" key="1">
    <citation type="submission" date="2016-10" db="EMBL/GenBank/DDBJ databases">
        <authorList>
            <person name="de Groot N.N."/>
        </authorList>
    </citation>
    <scope>NUCLEOTIDE SEQUENCE [LARGE SCALE GENOMIC DNA]</scope>
    <source>
        <strain evidence="8 9">Nm24</strain>
    </source>
</reference>